<comment type="caution">
    <text evidence="1">The sequence shown here is derived from an EMBL/GenBank/DDBJ whole genome shotgun (WGS) entry which is preliminary data.</text>
</comment>
<accession>A0ABN1EKS0</accession>
<dbReference type="Proteomes" id="UP001501588">
    <property type="component" value="Unassembled WGS sequence"/>
</dbReference>
<proteinExistence type="predicted"/>
<evidence type="ECO:0000313" key="2">
    <source>
        <dbReference type="Proteomes" id="UP001501588"/>
    </source>
</evidence>
<name>A0ABN1EKS0_9PROT</name>
<reference evidence="1 2" key="1">
    <citation type="journal article" date="2019" name="Int. J. Syst. Evol. Microbiol.">
        <title>The Global Catalogue of Microorganisms (GCM) 10K type strain sequencing project: providing services to taxonomists for standard genome sequencing and annotation.</title>
        <authorList>
            <consortium name="The Broad Institute Genomics Platform"/>
            <consortium name="The Broad Institute Genome Sequencing Center for Infectious Disease"/>
            <person name="Wu L."/>
            <person name="Ma J."/>
        </authorList>
    </citation>
    <scope>NUCLEOTIDE SEQUENCE [LARGE SCALE GENOMIC DNA]</scope>
    <source>
        <strain evidence="1 2">JCM 9933</strain>
    </source>
</reference>
<protein>
    <submittedName>
        <fullName evidence="1">Uncharacterized protein</fullName>
    </submittedName>
</protein>
<gene>
    <name evidence="1" type="ORF">GCM10009416_02740</name>
</gene>
<organism evidence="1 2">
    <name type="scientific">Craurococcus roseus</name>
    <dbReference type="NCBI Taxonomy" id="77585"/>
    <lineage>
        <taxon>Bacteria</taxon>
        <taxon>Pseudomonadati</taxon>
        <taxon>Pseudomonadota</taxon>
        <taxon>Alphaproteobacteria</taxon>
        <taxon>Acetobacterales</taxon>
        <taxon>Acetobacteraceae</taxon>
        <taxon>Craurococcus</taxon>
    </lineage>
</organism>
<keyword evidence="2" id="KW-1185">Reference proteome</keyword>
<sequence>MVDLCALVLHRDVLSEDFTGLVFAGFGADEMFPSLRAFEIDGVIADRLKKRQVESFDANRNELSARILPFAQKDIVDRFLDGIDAELESGLEDYLSRALAAIKQHAFDGVKGTRKAAKAAVEGQISLLSEAVLQHYREDFMPAAKGKLRKQMEDTVLFMPKP</sequence>
<evidence type="ECO:0000313" key="1">
    <source>
        <dbReference type="EMBL" id="GAA0568147.1"/>
    </source>
</evidence>
<dbReference type="EMBL" id="BAAAFZ010000006">
    <property type="protein sequence ID" value="GAA0568147.1"/>
    <property type="molecule type" value="Genomic_DNA"/>
</dbReference>